<dbReference type="PANTHER" id="PTHR36649:SF29">
    <property type="entry name" value="PARP CATALYTIC DOMAIN-CONTAINING PROTEIN-RELATED"/>
    <property type="match status" value="1"/>
</dbReference>
<evidence type="ECO:0000313" key="2">
    <source>
        <dbReference type="Proteomes" id="UP000663845"/>
    </source>
</evidence>
<gene>
    <name evidence="1" type="ORF">JYZ213_LOCUS9238</name>
</gene>
<evidence type="ECO:0000313" key="1">
    <source>
        <dbReference type="EMBL" id="CAF0876315.1"/>
    </source>
</evidence>
<dbReference type="Gene3D" id="3.90.176.10">
    <property type="entry name" value="Toxin ADP-ribosyltransferase, Chain A, domain 1"/>
    <property type="match status" value="1"/>
</dbReference>
<dbReference type="AlphaFoldDB" id="A0A813Y5K4"/>
<dbReference type="Proteomes" id="UP000663845">
    <property type="component" value="Unassembled WGS sequence"/>
</dbReference>
<accession>A0A813Y5K4</accession>
<organism evidence="1 2">
    <name type="scientific">Adineta steineri</name>
    <dbReference type="NCBI Taxonomy" id="433720"/>
    <lineage>
        <taxon>Eukaryota</taxon>
        <taxon>Metazoa</taxon>
        <taxon>Spiralia</taxon>
        <taxon>Gnathifera</taxon>
        <taxon>Rotifera</taxon>
        <taxon>Eurotatoria</taxon>
        <taxon>Bdelloidea</taxon>
        <taxon>Adinetida</taxon>
        <taxon>Adinetidae</taxon>
        <taxon>Adineta</taxon>
    </lineage>
</organism>
<comment type="caution">
    <text evidence="1">The sequence shown here is derived from an EMBL/GenBank/DDBJ whole genome shotgun (WGS) entry which is preliminary data.</text>
</comment>
<proteinExistence type="predicted"/>
<name>A0A813Y5K4_9BILA</name>
<protein>
    <submittedName>
        <fullName evidence="1">Uncharacterized protein</fullName>
    </submittedName>
</protein>
<dbReference type="SUPFAM" id="SSF56399">
    <property type="entry name" value="ADP-ribosylation"/>
    <property type="match status" value="1"/>
</dbReference>
<reference evidence="1" key="1">
    <citation type="submission" date="2021-02" db="EMBL/GenBank/DDBJ databases">
        <authorList>
            <person name="Nowell W R."/>
        </authorList>
    </citation>
    <scope>NUCLEOTIDE SEQUENCE</scope>
</reference>
<sequence>MIFKQIKGIVVGYDELVAKIQANYMIEKKIEEPLSISNVKNNEFLVFQVLIDCLLRMKLKQSDNDELINCLKNKYKGNPIELNNISEFQMKYSADKVLWWYTRQSFFSKTLNAVLHTQYIPMMFLFCTYISDIYDQLECYQSKRIVKLYRSQLISKNELETLRQYLGQLISINSFFFTSSNIKYQVALLFSDVANNLEKILFEIIADPNIVTRKPFADISRHTDESQVLFMVGSIFRVESMKCNDDRIWIIQMTLCGDDDLTEQLGNEKIDLTEIYLHHFLKELPLNDPLYKDLVELGLQKDDFDLITNETIFPIKIGIQTNYYLNPRWNGNYTYINNINVKQYFWTTPVDRGSKPYYCPIGWKRLSINVANDAKEFDRRWGDWPIAYHGTLVENVLNILASGLRVSRSGCFYDDGIPRVCLSPSIEYCAHPRFAQPWNEIDKNGRTIWYQLIFQCRVNPNSIGCIASETVLPVEAQSIVRIDPNFNNSELEWIILGKNNDVEFLKDDIICYGIMIRASNVNPKYLSSSGWWKYSYGADVYNKEFD</sequence>
<dbReference type="EMBL" id="CAJNOG010000065">
    <property type="protein sequence ID" value="CAF0876315.1"/>
    <property type="molecule type" value="Genomic_DNA"/>
</dbReference>
<dbReference type="PANTHER" id="PTHR36649">
    <property type="entry name" value="UBIQUITIN-LIKE DOMAIN-CONTAINING PROTEIN"/>
    <property type="match status" value="1"/>
</dbReference>